<evidence type="ECO:0000256" key="1">
    <source>
        <dbReference type="ARBA" id="ARBA00022801"/>
    </source>
</evidence>
<dbReference type="OrthoDB" id="9803619at2"/>
<dbReference type="STRING" id="1936003.STSP2_00764"/>
<dbReference type="InterPro" id="IPR026875">
    <property type="entry name" value="PHydrolase_assoc_dom"/>
</dbReference>
<dbReference type="InterPro" id="IPR023023">
    <property type="entry name" value="dNTPase_2"/>
</dbReference>
<keyword evidence="1 2" id="KW-0378">Hydrolase</keyword>
<sequence length="365" mass="41516">MLAQYAIIPDISRGRKYDTKPHPYRGDFERDRDRIIHSQAFRRLEGKTQVFVAGVNDNYRNRLTHSIEVAQIGRTIARALNLNESLTEAICLAHDVGHSPFGHAGEHTINEIMAPHGGFEHNLQAMRIVDLIEHPYPDFQGLNLMYETRLGLALHSSPYDKPETMSEFAELRCSLEGQIANVADRIAYNCHDLEDGLRSRFIEEPDLTGIELFDRARELINAPAITDIVVRKIRTAKAVIDMLVSDCIATSTRAIADANIATVRDVYRHTDPLIILSDDADAKLQKLESFLMKNMYKHDDLIKGFDTASGWLRGLFEKLCEDPEQMPSYYRGFIESEGLQRVVCDYIAGMTDRYCEQMVRRLSIA</sequence>
<dbReference type="NCBIfam" id="TIGR01353">
    <property type="entry name" value="dGTP_triPase"/>
    <property type="match status" value="1"/>
</dbReference>
<dbReference type="Gene3D" id="1.10.3210.10">
    <property type="entry name" value="Hypothetical protein af1432"/>
    <property type="match status" value="1"/>
</dbReference>
<proteinExistence type="inferred from homology"/>
<dbReference type="KEGG" id="alus:STSP2_00764"/>
<dbReference type="Pfam" id="PF01966">
    <property type="entry name" value="HD"/>
    <property type="match status" value="1"/>
</dbReference>
<accession>A0A1U9NJC0</accession>
<protein>
    <recommendedName>
        <fullName evidence="2">Deoxyguanosinetriphosphate triphosphohydrolase-like protein</fullName>
    </recommendedName>
</protein>
<gene>
    <name evidence="4" type="primary">dgt</name>
    <name evidence="4" type="ORF">STSP2_00764</name>
</gene>
<dbReference type="SUPFAM" id="SSF109604">
    <property type="entry name" value="HD-domain/PDEase-like"/>
    <property type="match status" value="1"/>
</dbReference>
<dbReference type="EMBL" id="CP019791">
    <property type="protein sequence ID" value="AQT67616.1"/>
    <property type="molecule type" value="Genomic_DNA"/>
</dbReference>
<reference evidence="5" key="1">
    <citation type="submission" date="2017-02" db="EMBL/GenBank/DDBJ databases">
        <title>Comparative genomics and description of representatives of a novel lineage of planctomycetes thriving in anoxic sediments.</title>
        <authorList>
            <person name="Spring S."/>
            <person name="Bunk B."/>
            <person name="Sproer C."/>
        </authorList>
    </citation>
    <scope>NUCLEOTIDE SEQUENCE [LARGE SCALE GENOMIC DNA]</scope>
    <source>
        <strain evidence="5">ST-NAGAB-D1</strain>
    </source>
</reference>
<dbReference type="SMART" id="SM00471">
    <property type="entry name" value="HDc"/>
    <property type="match status" value="1"/>
</dbReference>
<dbReference type="InterPro" id="IPR006261">
    <property type="entry name" value="dGTPase"/>
</dbReference>
<dbReference type="Proteomes" id="UP000189674">
    <property type="component" value="Chromosome"/>
</dbReference>
<dbReference type="RefSeq" id="WP_146659955.1">
    <property type="nucleotide sequence ID" value="NZ_CP019791.1"/>
</dbReference>
<dbReference type="Pfam" id="PF13286">
    <property type="entry name" value="HD_assoc"/>
    <property type="match status" value="1"/>
</dbReference>
<name>A0A1U9NJC0_9BACT</name>
<dbReference type="PROSITE" id="PS51831">
    <property type="entry name" value="HD"/>
    <property type="match status" value="1"/>
</dbReference>
<dbReference type="GO" id="GO:0008832">
    <property type="term" value="F:dGTPase activity"/>
    <property type="evidence" value="ECO:0007669"/>
    <property type="project" value="TreeGrafter"/>
</dbReference>
<dbReference type="NCBIfam" id="NF002326">
    <property type="entry name" value="PRK01286.1-1"/>
    <property type="match status" value="1"/>
</dbReference>
<evidence type="ECO:0000259" key="3">
    <source>
        <dbReference type="PROSITE" id="PS51831"/>
    </source>
</evidence>
<comment type="similarity">
    <text evidence="2">Belongs to the dGTPase family. Type 2 subfamily.</text>
</comment>
<dbReference type="AlphaFoldDB" id="A0A1U9NJC0"/>
<dbReference type="CDD" id="cd00077">
    <property type="entry name" value="HDc"/>
    <property type="match status" value="1"/>
</dbReference>
<dbReference type="GO" id="GO:0006203">
    <property type="term" value="P:dGTP catabolic process"/>
    <property type="evidence" value="ECO:0007669"/>
    <property type="project" value="TreeGrafter"/>
</dbReference>
<dbReference type="PANTHER" id="PTHR11373:SF43">
    <property type="entry name" value="DEOXYGUANOSINETRIPHOSPHATE TRIPHOSPHOHYDROLASE-LIKE PROTEIN"/>
    <property type="match status" value="1"/>
</dbReference>
<dbReference type="HAMAP" id="MF_01212">
    <property type="entry name" value="dGTPase_type2"/>
    <property type="match status" value="1"/>
</dbReference>
<evidence type="ECO:0000313" key="4">
    <source>
        <dbReference type="EMBL" id="AQT67616.1"/>
    </source>
</evidence>
<dbReference type="InterPro" id="IPR050135">
    <property type="entry name" value="dGTPase-like"/>
</dbReference>
<evidence type="ECO:0000313" key="5">
    <source>
        <dbReference type="Proteomes" id="UP000189674"/>
    </source>
</evidence>
<organism evidence="4 5">
    <name type="scientific">Anaerohalosphaera lusitana</name>
    <dbReference type="NCBI Taxonomy" id="1936003"/>
    <lineage>
        <taxon>Bacteria</taxon>
        <taxon>Pseudomonadati</taxon>
        <taxon>Planctomycetota</taxon>
        <taxon>Phycisphaerae</taxon>
        <taxon>Sedimentisphaerales</taxon>
        <taxon>Anaerohalosphaeraceae</taxon>
        <taxon>Anaerohalosphaera</taxon>
    </lineage>
</organism>
<keyword evidence="5" id="KW-1185">Reference proteome</keyword>
<evidence type="ECO:0000256" key="2">
    <source>
        <dbReference type="HAMAP-Rule" id="MF_01212"/>
    </source>
</evidence>
<feature type="domain" description="HD" evidence="3">
    <location>
        <begin position="62"/>
        <end position="189"/>
    </location>
</feature>
<dbReference type="InterPro" id="IPR006674">
    <property type="entry name" value="HD_domain"/>
</dbReference>
<dbReference type="InterPro" id="IPR003607">
    <property type="entry name" value="HD/PDEase_dom"/>
</dbReference>
<dbReference type="PANTHER" id="PTHR11373">
    <property type="entry name" value="DEOXYNUCLEOSIDE TRIPHOSPHATE TRIPHOSPHOHYDROLASE"/>
    <property type="match status" value="1"/>
</dbReference>